<evidence type="ECO:0000313" key="2">
    <source>
        <dbReference type="Proteomes" id="UP000736672"/>
    </source>
</evidence>
<proteinExistence type="predicted"/>
<dbReference type="OrthoDB" id="3166386at2759"/>
<protein>
    <submittedName>
        <fullName evidence="1">Uncharacterized protein</fullName>
    </submittedName>
</protein>
<accession>A0A9P9H0A3</accession>
<organism evidence="1 2">
    <name type="scientific">Fusarium solani</name>
    <name type="common">Filamentous fungus</name>
    <dbReference type="NCBI Taxonomy" id="169388"/>
    <lineage>
        <taxon>Eukaryota</taxon>
        <taxon>Fungi</taxon>
        <taxon>Dikarya</taxon>
        <taxon>Ascomycota</taxon>
        <taxon>Pezizomycotina</taxon>
        <taxon>Sordariomycetes</taxon>
        <taxon>Hypocreomycetidae</taxon>
        <taxon>Hypocreales</taxon>
        <taxon>Nectriaceae</taxon>
        <taxon>Fusarium</taxon>
        <taxon>Fusarium solani species complex</taxon>
    </lineage>
</organism>
<dbReference type="AlphaFoldDB" id="A0A9P9H0A3"/>
<name>A0A9P9H0A3_FUSSL</name>
<keyword evidence="2" id="KW-1185">Reference proteome</keyword>
<sequence>MDPAAGNVSLSWQNLFIDASSILGYDSRSPNTAVALAENFASSQWDQLDYDENFDAYARKTRSGQSIQWTNINVRNSNGPAASWMCLLTSGLTPNQDIEATPTRCTVDSNLSCAPTSLQCKWPAFVYLVLGVGVNLENGDNITSLSKLKSALAERSRLGLPISLRDYEGRKLVDLLPTSLGNVARLVPGHYTFSVRRMLAYENIMLLDDGRCIALPSLETFHLLDILAFSMTGLVRWRKQQNEGPRKLSTQPREQYGMDISTTTRTWRQDSFEHTLVWTIYAEMVFLETGEIVPTCQTFLNWQEMSLVWLGRLDAARREAFLSEILGNGDLKSQVLRYLESCWEAAIFSTGAIPFENSPLQGLVDLPVLVEADRLRERLGAMERGWTIRGRPCSTHRPGTSFDHSLARTKPNIWQRAKTQAVYRNILARYNPNLTKRTSTELVVEPDSLAEFAAHLLIATSITRAWPRTEWYCHWEDVEDDGRVHYWVLDEHPVATLLLSHSGDPSTMDDLYFI</sequence>
<reference evidence="1" key="1">
    <citation type="journal article" date="2021" name="Nat. Commun.">
        <title>Genetic determinants of endophytism in the Arabidopsis root mycobiome.</title>
        <authorList>
            <person name="Mesny F."/>
            <person name="Miyauchi S."/>
            <person name="Thiergart T."/>
            <person name="Pickel B."/>
            <person name="Atanasova L."/>
            <person name="Karlsson M."/>
            <person name="Huettel B."/>
            <person name="Barry K.W."/>
            <person name="Haridas S."/>
            <person name="Chen C."/>
            <person name="Bauer D."/>
            <person name="Andreopoulos W."/>
            <person name="Pangilinan J."/>
            <person name="LaButti K."/>
            <person name="Riley R."/>
            <person name="Lipzen A."/>
            <person name="Clum A."/>
            <person name="Drula E."/>
            <person name="Henrissat B."/>
            <person name="Kohler A."/>
            <person name="Grigoriev I.V."/>
            <person name="Martin F.M."/>
            <person name="Hacquard S."/>
        </authorList>
    </citation>
    <scope>NUCLEOTIDE SEQUENCE</scope>
    <source>
        <strain evidence="1">FSSC 5 MPI-SDFR-AT-0091</strain>
    </source>
</reference>
<dbReference type="Proteomes" id="UP000736672">
    <property type="component" value="Unassembled WGS sequence"/>
</dbReference>
<gene>
    <name evidence="1" type="ORF">B0J15DRAFT_468173</name>
</gene>
<evidence type="ECO:0000313" key="1">
    <source>
        <dbReference type="EMBL" id="KAH7248132.1"/>
    </source>
</evidence>
<comment type="caution">
    <text evidence="1">The sequence shown here is derived from an EMBL/GenBank/DDBJ whole genome shotgun (WGS) entry which is preliminary data.</text>
</comment>
<dbReference type="EMBL" id="JAGTJS010000014">
    <property type="protein sequence ID" value="KAH7248132.1"/>
    <property type="molecule type" value="Genomic_DNA"/>
</dbReference>